<proteinExistence type="predicted"/>
<keyword evidence="3" id="KW-1185">Reference proteome</keyword>
<dbReference type="OrthoDB" id="3519111at2759"/>
<evidence type="ECO:0000313" key="2">
    <source>
        <dbReference type="EMBL" id="TGO55148.1"/>
    </source>
</evidence>
<reference evidence="2 3" key="1">
    <citation type="submission" date="2017-12" db="EMBL/GenBank/DDBJ databases">
        <title>Comparative genomics of Botrytis spp.</title>
        <authorList>
            <person name="Valero-Jimenez C.A."/>
            <person name="Tapia P."/>
            <person name="Veloso J."/>
            <person name="Silva-Moreno E."/>
            <person name="Staats M."/>
            <person name="Valdes J.H."/>
            <person name="Van Kan J.A.L."/>
        </authorList>
    </citation>
    <scope>NUCLEOTIDE SEQUENCE [LARGE SCALE GENOMIC DNA]</scope>
    <source>
        <strain evidence="2 3">MUCL2120</strain>
    </source>
</reference>
<organism evidence="2 3">
    <name type="scientific">Botryotinia narcissicola</name>
    <dbReference type="NCBI Taxonomy" id="278944"/>
    <lineage>
        <taxon>Eukaryota</taxon>
        <taxon>Fungi</taxon>
        <taxon>Dikarya</taxon>
        <taxon>Ascomycota</taxon>
        <taxon>Pezizomycotina</taxon>
        <taxon>Leotiomycetes</taxon>
        <taxon>Helotiales</taxon>
        <taxon>Sclerotiniaceae</taxon>
        <taxon>Botryotinia</taxon>
    </lineage>
</organism>
<accession>A0A4Z1I0L0</accession>
<gene>
    <name evidence="2" type="ORF">BOTNAR_0251g00040</name>
</gene>
<dbReference type="EMBL" id="PQXJ01000251">
    <property type="protein sequence ID" value="TGO55148.1"/>
    <property type="molecule type" value="Genomic_DNA"/>
</dbReference>
<feature type="region of interest" description="Disordered" evidence="1">
    <location>
        <begin position="137"/>
        <end position="158"/>
    </location>
</feature>
<evidence type="ECO:0000256" key="1">
    <source>
        <dbReference type="SAM" id="MobiDB-lite"/>
    </source>
</evidence>
<evidence type="ECO:0000313" key="3">
    <source>
        <dbReference type="Proteomes" id="UP000297452"/>
    </source>
</evidence>
<dbReference type="AlphaFoldDB" id="A0A4Z1I0L0"/>
<dbReference type="Proteomes" id="UP000297452">
    <property type="component" value="Unassembled WGS sequence"/>
</dbReference>
<name>A0A4Z1I0L0_9HELO</name>
<protein>
    <submittedName>
        <fullName evidence="2">Uncharacterized protein</fullName>
    </submittedName>
</protein>
<sequence length="391" mass="44126">MAKFPSQHQFSAMNLESLTSSIMSSSNSSAVNAAIAAGVTAIAAAATIQTNTQNAALRTNLLPNRRNEARAVLKRFTELTLQLSLMDLDQDQNVVEADPLITFTPPTVSTPAMQARSPAFERPFQIRQFRPPFDVSVHSVSGPIQPERGGTKWTPARSNAPHDEIVAAENWEKRKQILYHFYAYSYFDTLPDFPAADTAVRNASSARTELKIQERQHSKKASLDLLNLTDSDFNFLNHTSERMANIAHDTHYRLAIYLKNMRSELIEPTTNLTINIILACTSHREALLFKIFEYNKNRHPRARLMMRFLTDADVKYLDSLNTWLMPRGSDGRVGSTERIISGISDFAEDGARGDRLNRQFDEKVEECLRLYRCSENPTHTVYRGLPGFEGI</sequence>
<comment type="caution">
    <text evidence="2">The sequence shown here is derived from an EMBL/GenBank/DDBJ whole genome shotgun (WGS) entry which is preliminary data.</text>
</comment>